<dbReference type="EMBL" id="ML994625">
    <property type="protein sequence ID" value="KAF2187892.1"/>
    <property type="molecule type" value="Genomic_DNA"/>
</dbReference>
<gene>
    <name evidence="1" type="ORF">K469DRAFT_685261</name>
</gene>
<sequence length="268" mass="29196">MAFKKRVSKSDRSIRRPIRSTVCYAPLIHRSRYRRVYYEQPSNRLELGSGRATLGEIGDSLPIARSQIQIPASRACAENGTLYLDVTAEALFVARMIRKYEDVIKPSGATMLPQIGTAAEIAMIVHTLSSSSYGGSSLTALSRPKIFTLMELKGVAVPFAMSPISNPDAPTKSSCLLARLTGLVDISALGGLLTTSFSKGLLQAIPARIGEFYGHRFTFRQYMKAPNKMTGNSIYISLIFPGEGPDKEAAEKEVIEFRGVASPDIEGN</sequence>
<proteinExistence type="predicted"/>
<name>A0A6A6EAS0_9PEZI</name>
<dbReference type="Proteomes" id="UP000800200">
    <property type="component" value="Unassembled WGS sequence"/>
</dbReference>
<dbReference type="AlphaFoldDB" id="A0A6A6EAS0"/>
<evidence type="ECO:0000313" key="1">
    <source>
        <dbReference type="EMBL" id="KAF2187892.1"/>
    </source>
</evidence>
<evidence type="ECO:0000313" key="2">
    <source>
        <dbReference type="Proteomes" id="UP000800200"/>
    </source>
</evidence>
<dbReference type="Gene3D" id="3.40.50.720">
    <property type="entry name" value="NAD(P)-binding Rossmann-like Domain"/>
    <property type="match status" value="1"/>
</dbReference>
<dbReference type="OrthoDB" id="10268090at2759"/>
<accession>A0A6A6EAS0</accession>
<organism evidence="1 2">
    <name type="scientific">Zopfia rhizophila CBS 207.26</name>
    <dbReference type="NCBI Taxonomy" id="1314779"/>
    <lineage>
        <taxon>Eukaryota</taxon>
        <taxon>Fungi</taxon>
        <taxon>Dikarya</taxon>
        <taxon>Ascomycota</taxon>
        <taxon>Pezizomycotina</taxon>
        <taxon>Dothideomycetes</taxon>
        <taxon>Dothideomycetes incertae sedis</taxon>
        <taxon>Zopfiaceae</taxon>
        <taxon>Zopfia</taxon>
    </lineage>
</organism>
<protein>
    <submittedName>
        <fullName evidence="1">Uncharacterized protein</fullName>
    </submittedName>
</protein>
<reference evidence="1" key="1">
    <citation type="journal article" date="2020" name="Stud. Mycol.">
        <title>101 Dothideomycetes genomes: a test case for predicting lifestyles and emergence of pathogens.</title>
        <authorList>
            <person name="Haridas S."/>
            <person name="Albert R."/>
            <person name="Binder M."/>
            <person name="Bloem J."/>
            <person name="Labutti K."/>
            <person name="Salamov A."/>
            <person name="Andreopoulos B."/>
            <person name="Baker S."/>
            <person name="Barry K."/>
            <person name="Bills G."/>
            <person name="Bluhm B."/>
            <person name="Cannon C."/>
            <person name="Castanera R."/>
            <person name="Culley D."/>
            <person name="Daum C."/>
            <person name="Ezra D."/>
            <person name="Gonzalez J."/>
            <person name="Henrissat B."/>
            <person name="Kuo A."/>
            <person name="Liang C."/>
            <person name="Lipzen A."/>
            <person name="Lutzoni F."/>
            <person name="Magnuson J."/>
            <person name="Mondo S."/>
            <person name="Nolan M."/>
            <person name="Ohm R."/>
            <person name="Pangilinan J."/>
            <person name="Park H.-J."/>
            <person name="Ramirez L."/>
            <person name="Alfaro M."/>
            <person name="Sun H."/>
            <person name="Tritt A."/>
            <person name="Yoshinaga Y."/>
            <person name="Zwiers L.-H."/>
            <person name="Turgeon B."/>
            <person name="Goodwin S."/>
            <person name="Spatafora J."/>
            <person name="Crous P."/>
            <person name="Grigoriev I."/>
        </authorList>
    </citation>
    <scope>NUCLEOTIDE SEQUENCE</scope>
    <source>
        <strain evidence="1">CBS 207.26</strain>
    </source>
</reference>
<keyword evidence="2" id="KW-1185">Reference proteome</keyword>